<evidence type="ECO:0000313" key="4">
    <source>
        <dbReference type="EMBL" id="MFD0867880.1"/>
    </source>
</evidence>
<name>A0ABW3D3J3_9BACL</name>
<accession>A0ABW3D3J3</accession>
<dbReference type="CDD" id="cd13546">
    <property type="entry name" value="PBP2_BitB"/>
    <property type="match status" value="1"/>
</dbReference>
<evidence type="ECO:0000256" key="2">
    <source>
        <dbReference type="SAM" id="MobiDB-lite"/>
    </source>
</evidence>
<evidence type="ECO:0000313" key="5">
    <source>
        <dbReference type="Proteomes" id="UP001597120"/>
    </source>
</evidence>
<dbReference type="PIRSF" id="PIRSF002825">
    <property type="entry name" value="CfbpA"/>
    <property type="match status" value="1"/>
</dbReference>
<dbReference type="EMBL" id="JBHTIU010000005">
    <property type="protein sequence ID" value="MFD0867880.1"/>
    <property type="molecule type" value="Genomic_DNA"/>
</dbReference>
<dbReference type="Gene3D" id="3.40.190.10">
    <property type="entry name" value="Periplasmic binding protein-like II"/>
    <property type="match status" value="2"/>
</dbReference>
<dbReference type="RefSeq" id="WP_144940450.1">
    <property type="nucleotide sequence ID" value="NZ_JBHTIU010000005.1"/>
</dbReference>
<dbReference type="PANTHER" id="PTHR30006:SF2">
    <property type="entry name" value="ABC TRANSPORTER SUBSTRATE-BINDING PROTEIN"/>
    <property type="match status" value="1"/>
</dbReference>
<dbReference type="InterPro" id="IPR026045">
    <property type="entry name" value="Ferric-bd"/>
</dbReference>
<feature type="chain" id="PRO_5046164971" evidence="3">
    <location>
        <begin position="19"/>
        <end position="352"/>
    </location>
</feature>
<evidence type="ECO:0000256" key="1">
    <source>
        <dbReference type="ARBA" id="ARBA00022729"/>
    </source>
</evidence>
<keyword evidence="5" id="KW-1185">Reference proteome</keyword>
<proteinExistence type="predicted"/>
<dbReference type="SUPFAM" id="SSF53850">
    <property type="entry name" value="Periplasmic binding protein-like II"/>
    <property type="match status" value="1"/>
</dbReference>
<dbReference type="PROSITE" id="PS51257">
    <property type="entry name" value="PROKAR_LIPOPROTEIN"/>
    <property type="match status" value="1"/>
</dbReference>
<comment type="caution">
    <text evidence="4">The sequence shown here is derived from an EMBL/GenBank/DDBJ whole genome shotgun (WGS) entry which is preliminary data.</text>
</comment>
<sequence length="352" mass="38681">MKKKALLFLLTVLLLVTAGCGGGGGGGGKTAENNPSEGGAKGKGRLTVYSPNQAEINNPIIKEFQDRTGIQVQLISGGTGELLKRVEAEASNPLGDVFFGGGQESHDAFKDYFESYVTKEIDNLEADYVDPNKVWTPLSILPMIIIYNKDLVSEEEKPKGWEGLLDEKWKGKIAFADPQRSASSYTQMVTMMTAFGLNDEKGWEFIKKFVANLDNKILSSSSMVYKGVADKEFYLGITSEDAALRYIEGGAKVGIIYPEEGTSARADALSIIKGAKNLEEAKQFIDFVAGPDVQSLIQKEFKRRSVRKDAEKVEGIPLTKDIKVLPYDTEWASEHKDEAVARFTRIVTGQEQ</sequence>
<protein>
    <submittedName>
        <fullName evidence="4">ABC transporter substrate-binding protein</fullName>
    </submittedName>
</protein>
<organism evidence="4 5">
    <name type="scientific">Paenibacillus residui</name>
    <dbReference type="NCBI Taxonomy" id="629724"/>
    <lineage>
        <taxon>Bacteria</taxon>
        <taxon>Bacillati</taxon>
        <taxon>Bacillota</taxon>
        <taxon>Bacilli</taxon>
        <taxon>Bacillales</taxon>
        <taxon>Paenibacillaceae</taxon>
        <taxon>Paenibacillus</taxon>
    </lineage>
</organism>
<gene>
    <name evidence="4" type="ORF">ACFQ03_01785</name>
</gene>
<keyword evidence="1 3" id="KW-0732">Signal</keyword>
<dbReference type="PANTHER" id="PTHR30006">
    <property type="entry name" value="THIAMINE-BINDING PERIPLASMIC PROTEIN-RELATED"/>
    <property type="match status" value="1"/>
</dbReference>
<feature type="signal peptide" evidence="3">
    <location>
        <begin position="1"/>
        <end position="18"/>
    </location>
</feature>
<evidence type="ECO:0000256" key="3">
    <source>
        <dbReference type="SAM" id="SignalP"/>
    </source>
</evidence>
<reference evidence="5" key="1">
    <citation type="journal article" date="2019" name="Int. J. Syst. Evol. Microbiol.">
        <title>The Global Catalogue of Microorganisms (GCM) 10K type strain sequencing project: providing services to taxonomists for standard genome sequencing and annotation.</title>
        <authorList>
            <consortium name="The Broad Institute Genomics Platform"/>
            <consortium name="The Broad Institute Genome Sequencing Center for Infectious Disease"/>
            <person name="Wu L."/>
            <person name="Ma J."/>
        </authorList>
    </citation>
    <scope>NUCLEOTIDE SEQUENCE [LARGE SCALE GENOMIC DNA]</scope>
    <source>
        <strain evidence="5">CCUG 57263</strain>
    </source>
</reference>
<dbReference type="Pfam" id="PF13343">
    <property type="entry name" value="SBP_bac_6"/>
    <property type="match status" value="1"/>
</dbReference>
<feature type="region of interest" description="Disordered" evidence="2">
    <location>
        <begin position="23"/>
        <end position="45"/>
    </location>
</feature>
<dbReference type="Proteomes" id="UP001597120">
    <property type="component" value="Unassembled WGS sequence"/>
</dbReference>